<dbReference type="Gene3D" id="1.10.443.10">
    <property type="entry name" value="Intergrase catalytic core"/>
    <property type="match status" value="1"/>
</dbReference>
<keyword evidence="1" id="KW-0233">DNA recombination</keyword>
<gene>
    <name evidence="2" type="ORF">Sps_04881</name>
</gene>
<dbReference type="STRING" id="225848.Sps_04881"/>
<dbReference type="RefSeq" id="WP_077754815.1">
    <property type="nucleotide sequence ID" value="NZ_CP014782.1"/>
</dbReference>
<dbReference type="KEGG" id="spsw:Sps_04881"/>
<dbReference type="GO" id="GO:0006310">
    <property type="term" value="P:DNA recombination"/>
    <property type="evidence" value="ECO:0007669"/>
    <property type="project" value="UniProtKB-KW"/>
</dbReference>
<dbReference type="EMBL" id="CP014782">
    <property type="protein sequence ID" value="AQS39962.1"/>
    <property type="molecule type" value="Genomic_DNA"/>
</dbReference>
<evidence type="ECO:0000256" key="1">
    <source>
        <dbReference type="ARBA" id="ARBA00023172"/>
    </source>
</evidence>
<dbReference type="Proteomes" id="UP000189545">
    <property type="component" value="Chromosome"/>
</dbReference>
<evidence type="ECO:0000313" key="3">
    <source>
        <dbReference type="Proteomes" id="UP000189545"/>
    </source>
</evidence>
<reference evidence="2 3" key="1">
    <citation type="submission" date="2016-03" db="EMBL/GenBank/DDBJ databases">
        <title>Complete genome sequence of Shewanella psychrophila WP2, a deep sea bacterium isolated from west Pacific sediment.</title>
        <authorList>
            <person name="Xu G."/>
            <person name="Jian H."/>
        </authorList>
    </citation>
    <scope>NUCLEOTIDE SEQUENCE [LARGE SCALE GENOMIC DNA]</scope>
    <source>
        <strain evidence="2 3">WP2</strain>
    </source>
</reference>
<dbReference type="GO" id="GO:0003677">
    <property type="term" value="F:DNA binding"/>
    <property type="evidence" value="ECO:0007669"/>
    <property type="project" value="InterPro"/>
</dbReference>
<organism evidence="2 3">
    <name type="scientific">Shewanella psychrophila</name>
    <dbReference type="NCBI Taxonomy" id="225848"/>
    <lineage>
        <taxon>Bacteria</taxon>
        <taxon>Pseudomonadati</taxon>
        <taxon>Pseudomonadota</taxon>
        <taxon>Gammaproteobacteria</taxon>
        <taxon>Alteromonadales</taxon>
        <taxon>Shewanellaceae</taxon>
        <taxon>Shewanella</taxon>
    </lineage>
</organism>
<dbReference type="SUPFAM" id="SSF56349">
    <property type="entry name" value="DNA breaking-rejoining enzymes"/>
    <property type="match status" value="1"/>
</dbReference>
<dbReference type="OrthoDB" id="6358115at2"/>
<evidence type="ECO:0000313" key="2">
    <source>
        <dbReference type="EMBL" id="AQS39962.1"/>
    </source>
</evidence>
<dbReference type="InterPro" id="IPR013762">
    <property type="entry name" value="Integrase-like_cat_sf"/>
</dbReference>
<dbReference type="GO" id="GO:0015074">
    <property type="term" value="P:DNA integration"/>
    <property type="evidence" value="ECO:0007669"/>
    <property type="project" value="InterPro"/>
</dbReference>
<name>A0A1S6HWV5_9GAMM</name>
<dbReference type="InterPro" id="IPR011010">
    <property type="entry name" value="DNA_brk_join_enz"/>
</dbReference>
<accession>A0A1S6HWV5</accession>
<proteinExistence type="predicted"/>
<keyword evidence="3" id="KW-1185">Reference proteome</keyword>
<dbReference type="AlphaFoldDB" id="A0A1S6HWV5"/>
<sequence>MNGRPLVNGELYEPLISRNFGRTTELKHRNKLLLLMAGVLGLRELELTLVTVSVFIAPDGTFNEFAVLPDTITRDGAERPIVLANDELKRAFEKYIKWLIEFGINTMPNKHYLSLNPNAPLFVDDNLKPFTVQNRGESISPHAMNKLLDQLIKNAGLWDAGVRRLSLVRTCVIESYRSGMSTNDIMITTGFSDDSISKILAMDYTAYSPIAEWFIKRKATKQKRLESFKIRRKWMI</sequence>
<protein>
    <recommendedName>
        <fullName evidence="4">Phage integrase family protein</fullName>
    </recommendedName>
</protein>
<evidence type="ECO:0008006" key="4">
    <source>
        <dbReference type="Google" id="ProtNLM"/>
    </source>
</evidence>